<dbReference type="GO" id="GO:0004674">
    <property type="term" value="F:protein serine/threonine kinase activity"/>
    <property type="evidence" value="ECO:0007669"/>
    <property type="project" value="UniProtKB-EC"/>
</dbReference>
<dbReference type="PANTHER" id="PTHR38248:SF2">
    <property type="entry name" value="FUNK1 11"/>
    <property type="match status" value="1"/>
</dbReference>
<reference evidence="5" key="1">
    <citation type="submission" date="2023-06" db="EMBL/GenBank/DDBJ databases">
        <title>Conoideocrella luteorostrata (Hypocreales: Clavicipitaceae), a potential biocontrol fungus for elongate hemlock scale in United States Christmas tree production areas.</title>
        <authorList>
            <person name="Barrett H."/>
            <person name="Lovett B."/>
            <person name="Macias A.M."/>
            <person name="Stajich J.E."/>
            <person name="Kasson M.T."/>
        </authorList>
    </citation>
    <scope>NUCLEOTIDE SEQUENCE</scope>
    <source>
        <strain evidence="5">ARSEF 14590</strain>
    </source>
</reference>
<feature type="domain" description="Fungal-type protein kinase" evidence="4">
    <location>
        <begin position="110"/>
        <end position="495"/>
    </location>
</feature>
<evidence type="ECO:0000256" key="2">
    <source>
        <dbReference type="ARBA" id="ARBA00047899"/>
    </source>
</evidence>
<dbReference type="InterPro" id="IPR040976">
    <property type="entry name" value="Pkinase_fungal"/>
</dbReference>
<dbReference type="AlphaFoldDB" id="A0AAJ0CPE2"/>
<dbReference type="EC" id="2.7.11.1" evidence="1"/>
<proteinExistence type="predicted"/>
<dbReference type="PROSITE" id="PS00109">
    <property type="entry name" value="PROTEIN_KINASE_TYR"/>
    <property type="match status" value="1"/>
</dbReference>
<evidence type="ECO:0000313" key="5">
    <source>
        <dbReference type="EMBL" id="KAK2599067.1"/>
    </source>
</evidence>
<comment type="catalytic activity">
    <reaction evidence="3">
        <text>L-seryl-[protein] + ATP = O-phospho-L-seryl-[protein] + ADP + H(+)</text>
        <dbReference type="Rhea" id="RHEA:17989"/>
        <dbReference type="Rhea" id="RHEA-COMP:9863"/>
        <dbReference type="Rhea" id="RHEA-COMP:11604"/>
        <dbReference type="ChEBI" id="CHEBI:15378"/>
        <dbReference type="ChEBI" id="CHEBI:29999"/>
        <dbReference type="ChEBI" id="CHEBI:30616"/>
        <dbReference type="ChEBI" id="CHEBI:83421"/>
        <dbReference type="ChEBI" id="CHEBI:456216"/>
        <dbReference type="EC" id="2.7.11.1"/>
    </reaction>
</comment>
<dbReference type="InterPro" id="IPR011009">
    <property type="entry name" value="Kinase-like_dom_sf"/>
</dbReference>
<protein>
    <recommendedName>
        <fullName evidence="1">non-specific serine/threonine protein kinase</fullName>
        <ecNumber evidence="1">2.7.11.1</ecNumber>
    </recommendedName>
</protein>
<evidence type="ECO:0000259" key="4">
    <source>
        <dbReference type="Pfam" id="PF17667"/>
    </source>
</evidence>
<comment type="catalytic activity">
    <reaction evidence="2">
        <text>L-threonyl-[protein] + ATP = O-phospho-L-threonyl-[protein] + ADP + H(+)</text>
        <dbReference type="Rhea" id="RHEA:46608"/>
        <dbReference type="Rhea" id="RHEA-COMP:11060"/>
        <dbReference type="Rhea" id="RHEA-COMP:11605"/>
        <dbReference type="ChEBI" id="CHEBI:15378"/>
        <dbReference type="ChEBI" id="CHEBI:30013"/>
        <dbReference type="ChEBI" id="CHEBI:30616"/>
        <dbReference type="ChEBI" id="CHEBI:61977"/>
        <dbReference type="ChEBI" id="CHEBI:456216"/>
        <dbReference type="EC" id="2.7.11.1"/>
    </reaction>
</comment>
<dbReference type="PANTHER" id="PTHR38248">
    <property type="entry name" value="FUNK1 6"/>
    <property type="match status" value="1"/>
</dbReference>
<dbReference type="Pfam" id="PF17667">
    <property type="entry name" value="Pkinase_fungal"/>
    <property type="match status" value="1"/>
</dbReference>
<dbReference type="InterPro" id="IPR008266">
    <property type="entry name" value="Tyr_kinase_AS"/>
</dbReference>
<comment type="caution">
    <text evidence="5">The sequence shown here is derived from an EMBL/GenBank/DDBJ whole genome shotgun (WGS) entry which is preliminary data.</text>
</comment>
<organism evidence="5 6">
    <name type="scientific">Conoideocrella luteorostrata</name>
    <dbReference type="NCBI Taxonomy" id="1105319"/>
    <lineage>
        <taxon>Eukaryota</taxon>
        <taxon>Fungi</taxon>
        <taxon>Dikarya</taxon>
        <taxon>Ascomycota</taxon>
        <taxon>Pezizomycotina</taxon>
        <taxon>Sordariomycetes</taxon>
        <taxon>Hypocreomycetidae</taxon>
        <taxon>Hypocreales</taxon>
        <taxon>Clavicipitaceae</taxon>
        <taxon>Conoideocrella</taxon>
    </lineage>
</organism>
<dbReference type="SUPFAM" id="SSF56112">
    <property type="entry name" value="Protein kinase-like (PK-like)"/>
    <property type="match status" value="1"/>
</dbReference>
<evidence type="ECO:0000256" key="1">
    <source>
        <dbReference type="ARBA" id="ARBA00012513"/>
    </source>
</evidence>
<gene>
    <name evidence="5" type="ORF">QQS21_005473</name>
</gene>
<name>A0AAJ0CPE2_9HYPO</name>
<sequence>MVSSYSTDSFISPDGLSKNLVLNRSLESLDGNIRSVVSGFIHSGHKSIQVAEEVARRQHQLPNDQRALDRALYPFISFSRHHSDGSRGEWHVHKPFQPQRVHLFLMAEAADLTKQSSWAQVRAVAQICVDGSSLYREGLASLCCHASQVFALQPTRLYVHALYIRGSTLELWVFDRAGMYCADTLDIHADPIRYAALVLGYTLMDSEALGSLNVIWADTTRADTARADTTRAHTDYTRTTFVPKCKHSDSPAVAIPVSDAPFVRVMGIVGSGMVCYHASQQHSEEPNRVLKLKWRDIDDMPEERPLQKARNRHVWGVVGLEHHGELQYTAELRKGIEFGPPLKLAVRPLGDALDRNNGGFKSHTESAGKDRGIPHRVLCFHVLSPLGRRLSTFRTREELLQALRDAIKGHRSLLQNARILHRDVSEDNIVIVDDASENSPKGILIDLDSALDLEAGPNRRQITGTRAFMSIGILRERRHTYRHDLESFLYVFLSTVIANRNLDLPEDSKLHGWSQGTWGDSARKKVHFMEKSNFTYILDEFPEEHETLKPLAEDLRDILFPMEGDGIFTGTDSAAENRIYNGMIGAFEWAILQERRRAN</sequence>
<evidence type="ECO:0000256" key="3">
    <source>
        <dbReference type="ARBA" id="ARBA00048679"/>
    </source>
</evidence>
<dbReference type="Gene3D" id="1.10.510.10">
    <property type="entry name" value="Transferase(Phosphotransferase) domain 1"/>
    <property type="match status" value="1"/>
</dbReference>
<dbReference type="Proteomes" id="UP001251528">
    <property type="component" value="Unassembled WGS sequence"/>
</dbReference>
<accession>A0AAJ0CPE2</accession>
<keyword evidence="6" id="KW-1185">Reference proteome</keyword>
<dbReference type="EMBL" id="JASWJB010000091">
    <property type="protein sequence ID" value="KAK2599067.1"/>
    <property type="molecule type" value="Genomic_DNA"/>
</dbReference>
<evidence type="ECO:0000313" key="6">
    <source>
        <dbReference type="Proteomes" id="UP001251528"/>
    </source>
</evidence>